<dbReference type="Proteomes" id="UP000185663">
    <property type="component" value="Chromosome I"/>
</dbReference>
<dbReference type="SUPFAM" id="SSF53955">
    <property type="entry name" value="Lysozyme-like"/>
    <property type="match status" value="1"/>
</dbReference>
<evidence type="ECO:0000259" key="2">
    <source>
        <dbReference type="PROSITE" id="PS51109"/>
    </source>
</evidence>
<dbReference type="InterPro" id="IPR011098">
    <property type="entry name" value="G5_dom"/>
</dbReference>
<evidence type="ECO:0000256" key="1">
    <source>
        <dbReference type="ARBA" id="ARBA00022729"/>
    </source>
</evidence>
<dbReference type="EMBL" id="LT629776">
    <property type="protein sequence ID" value="SDS22127.1"/>
    <property type="molecule type" value="Genomic_DNA"/>
</dbReference>
<keyword evidence="1" id="KW-0732">Signal</keyword>
<dbReference type="InterPro" id="IPR023346">
    <property type="entry name" value="Lysozyme-like_dom_sf"/>
</dbReference>
<dbReference type="STRING" id="545619.SAMN04489860_1070"/>
<dbReference type="RefSeq" id="WP_231959308.1">
    <property type="nucleotide sequence ID" value="NZ_LT629776.1"/>
</dbReference>
<proteinExistence type="predicted"/>
<dbReference type="Gene3D" id="2.20.230.10">
    <property type="entry name" value="Resuscitation-promoting factor rpfb"/>
    <property type="match status" value="1"/>
</dbReference>
<reference evidence="3 4" key="1">
    <citation type="submission" date="2016-10" db="EMBL/GenBank/DDBJ databases">
        <authorList>
            <person name="de Groot N.N."/>
        </authorList>
    </citation>
    <scope>NUCLEOTIDE SEQUENCE [LARGE SCALE GENOMIC DNA]</scope>
    <source>
        <strain evidence="3 4">DSM 22126</strain>
    </source>
</reference>
<keyword evidence="4" id="KW-1185">Reference proteome</keyword>
<feature type="domain" description="G5" evidence="2">
    <location>
        <begin position="218"/>
        <end position="298"/>
    </location>
</feature>
<gene>
    <name evidence="3" type="ORF">SAMN04489860_1070</name>
</gene>
<dbReference type="PROSITE" id="PS51109">
    <property type="entry name" value="G5"/>
    <property type="match status" value="1"/>
</dbReference>
<protein>
    <submittedName>
        <fullName evidence="3">Uncharacterized conserved protein YabE, contains G5 and tandem DUF348 domains</fullName>
    </submittedName>
</protein>
<dbReference type="Pfam" id="PF07501">
    <property type="entry name" value="G5"/>
    <property type="match status" value="1"/>
</dbReference>
<evidence type="ECO:0000313" key="3">
    <source>
        <dbReference type="EMBL" id="SDS22127.1"/>
    </source>
</evidence>
<evidence type="ECO:0000313" key="4">
    <source>
        <dbReference type="Proteomes" id="UP000185663"/>
    </source>
</evidence>
<organism evidence="3 4">
    <name type="scientific">Paraoerskovia marina</name>
    <dbReference type="NCBI Taxonomy" id="545619"/>
    <lineage>
        <taxon>Bacteria</taxon>
        <taxon>Bacillati</taxon>
        <taxon>Actinomycetota</taxon>
        <taxon>Actinomycetes</taxon>
        <taxon>Micrococcales</taxon>
        <taxon>Cellulomonadaceae</taxon>
        <taxon>Paraoerskovia</taxon>
    </lineage>
</organism>
<sequence>MRDAFAASSAPVSRGFLSMSRRHPQNAAVRLGARSLVIVGMLAVSATFASMHKAVTIDYDGRVETVGAYGHTVDELLASQGVDAGPDDLVQPGLDAVPSTGSLIVVRSAHDVEVEIDGEAKTVRTTAKTVGEFLATLGERGNGAVTSGSRSDPIGRDLLRVTTMKDVHISVDGAMQAITTSAESVGDVLAEAGITLAPLDETSVPQGAAAVDGMIVVVSRGGSDADTVTEVVPFDVTEVEDPSLPEGHRVVVQQGYVGEAVTSYAVKILDGQEVSRSVVAQRITQEAREEIVHVGTMTIADVVVDPGSARAVAKAKVADRGWGSDQFQCLDKLWQKESGWRVDAANPSSSAYGIPQALPGSKMASAGDDWRTNAATQIEWGLGYISGRYGTPCDAWAHSVSVGWY</sequence>
<dbReference type="eggNOG" id="COG3583">
    <property type="taxonomic scope" value="Bacteria"/>
</dbReference>
<dbReference type="AlphaFoldDB" id="A0A1H1QFQ3"/>
<accession>A0A1H1QFQ3</accession>
<dbReference type="Gene3D" id="1.10.530.10">
    <property type="match status" value="1"/>
</dbReference>
<dbReference type="Pfam" id="PF03990">
    <property type="entry name" value="DUF348"/>
    <property type="match status" value="3"/>
</dbReference>
<dbReference type="InterPro" id="IPR007137">
    <property type="entry name" value="DUF348"/>
</dbReference>
<name>A0A1H1QFQ3_9CELL</name>
<dbReference type="SMART" id="SM01208">
    <property type="entry name" value="G5"/>
    <property type="match status" value="1"/>
</dbReference>